<keyword evidence="8 13" id="KW-0560">Oxidoreductase</keyword>
<name>A0A897Q0P2_HORCR</name>
<dbReference type="GO" id="GO:0016705">
    <property type="term" value="F:oxidoreductase activity, acting on paired donors, with incorporation or reduction of molecular oxygen"/>
    <property type="evidence" value="ECO:0007669"/>
    <property type="project" value="InterPro"/>
</dbReference>
<dbReference type="PROSITE" id="PS51114">
    <property type="entry name" value="FBA"/>
    <property type="match status" value="1"/>
</dbReference>
<dbReference type="InterPro" id="IPR036396">
    <property type="entry name" value="Cyt_P450_sf"/>
</dbReference>
<dbReference type="PRINTS" id="PR00463">
    <property type="entry name" value="EP450I"/>
</dbReference>
<keyword evidence="10 13" id="KW-0503">Monooxygenase</keyword>
<evidence type="ECO:0000256" key="1">
    <source>
        <dbReference type="ARBA" id="ARBA00001971"/>
    </source>
</evidence>
<evidence type="ECO:0000256" key="9">
    <source>
        <dbReference type="ARBA" id="ARBA00023004"/>
    </source>
</evidence>
<protein>
    <submittedName>
        <fullName evidence="15">CYP65EW3</fullName>
    </submittedName>
</protein>
<dbReference type="EMBL" id="MW239667">
    <property type="protein sequence ID" value="QSG30342.1"/>
    <property type="molecule type" value="Genomic_DNA"/>
</dbReference>
<keyword evidence="7" id="KW-1133">Transmembrane helix</keyword>
<evidence type="ECO:0000256" key="3">
    <source>
        <dbReference type="ARBA" id="ARBA00010617"/>
    </source>
</evidence>
<evidence type="ECO:0000256" key="8">
    <source>
        <dbReference type="ARBA" id="ARBA00023002"/>
    </source>
</evidence>
<evidence type="ECO:0000256" key="4">
    <source>
        <dbReference type="ARBA" id="ARBA00022617"/>
    </source>
</evidence>
<keyword evidence="11" id="KW-0472">Membrane</keyword>
<evidence type="ECO:0000313" key="15">
    <source>
        <dbReference type="EMBL" id="QSG30342.1"/>
    </source>
</evidence>
<dbReference type="InterPro" id="IPR007397">
    <property type="entry name" value="F-box-assoc_dom"/>
</dbReference>
<evidence type="ECO:0000256" key="2">
    <source>
        <dbReference type="ARBA" id="ARBA00004167"/>
    </source>
</evidence>
<keyword evidence="6 12" id="KW-0479">Metal-binding</keyword>
<dbReference type="SUPFAM" id="SSF48264">
    <property type="entry name" value="Cytochrome P450"/>
    <property type="match status" value="1"/>
</dbReference>
<gene>
    <name evidence="15" type="primary">CYP65EW3</name>
</gene>
<evidence type="ECO:0000259" key="14">
    <source>
        <dbReference type="PROSITE" id="PS51114"/>
    </source>
</evidence>
<keyword evidence="9 12" id="KW-0408">Iron</keyword>
<evidence type="ECO:0000256" key="11">
    <source>
        <dbReference type="ARBA" id="ARBA00023136"/>
    </source>
</evidence>
<dbReference type="PRINTS" id="PR00385">
    <property type="entry name" value="P450"/>
</dbReference>
<dbReference type="InterPro" id="IPR001128">
    <property type="entry name" value="Cyt_P450"/>
</dbReference>
<dbReference type="GO" id="GO:0020037">
    <property type="term" value="F:heme binding"/>
    <property type="evidence" value="ECO:0007669"/>
    <property type="project" value="InterPro"/>
</dbReference>
<dbReference type="GO" id="GO:0016020">
    <property type="term" value="C:membrane"/>
    <property type="evidence" value="ECO:0007669"/>
    <property type="project" value="UniProtKB-SubCell"/>
</dbReference>
<dbReference type="PANTHER" id="PTHR24305:SF210">
    <property type="entry name" value="CYTOCHROME P450 MONOOXYGENASE ASQL-RELATED"/>
    <property type="match status" value="1"/>
</dbReference>
<comment type="cofactor">
    <cofactor evidence="1 12">
        <name>heme</name>
        <dbReference type="ChEBI" id="CHEBI:30413"/>
    </cofactor>
</comment>
<dbReference type="FunFam" id="1.10.630.10:FF:000047">
    <property type="entry name" value="Cytochrome P450 monooxygenase"/>
    <property type="match status" value="1"/>
</dbReference>
<dbReference type="AlphaFoldDB" id="A0A897Q0P2"/>
<evidence type="ECO:0000256" key="10">
    <source>
        <dbReference type="ARBA" id="ARBA00023033"/>
    </source>
</evidence>
<dbReference type="PROSITE" id="PS00086">
    <property type="entry name" value="CYTOCHROME_P450"/>
    <property type="match status" value="1"/>
</dbReference>
<feature type="domain" description="FBA" evidence="14">
    <location>
        <begin position="1"/>
        <end position="73"/>
    </location>
</feature>
<dbReference type="InterPro" id="IPR002401">
    <property type="entry name" value="Cyt_P450_E_grp-I"/>
</dbReference>
<evidence type="ECO:0000256" key="13">
    <source>
        <dbReference type="RuleBase" id="RU000461"/>
    </source>
</evidence>
<organism evidence="15">
    <name type="scientific">Hormonema carpetanum</name>
    <dbReference type="NCBI Taxonomy" id="284138"/>
    <lineage>
        <taxon>Eukaryota</taxon>
        <taxon>Fungi</taxon>
        <taxon>Dikarya</taxon>
        <taxon>Ascomycota</taxon>
        <taxon>Pezizomycotina</taxon>
        <taxon>Dothideomycetes</taxon>
        <taxon>Dothideomycetidae</taxon>
        <taxon>Dothideales</taxon>
        <taxon>Dothioraceae</taxon>
        <taxon>Hormonema</taxon>
    </lineage>
</organism>
<dbReference type="GO" id="GO:0005506">
    <property type="term" value="F:iron ion binding"/>
    <property type="evidence" value="ECO:0007669"/>
    <property type="project" value="InterPro"/>
</dbReference>
<dbReference type="InterPro" id="IPR017972">
    <property type="entry name" value="Cyt_P450_CS"/>
</dbReference>
<comment type="similarity">
    <text evidence="3 13">Belongs to the cytochrome P450 family.</text>
</comment>
<dbReference type="GO" id="GO:0009403">
    <property type="term" value="P:toxin biosynthetic process"/>
    <property type="evidence" value="ECO:0007669"/>
    <property type="project" value="UniProtKB-ARBA"/>
</dbReference>
<dbReference type="InterPro" id="IPR050121">
    <property type="entry name" value="Cytochrome_P450_monoxygenase"/>
</dbReference>
<accession>A0A897Q0P2</accession>
<dbReference type="CDD" id="cd11058">
    <property type="entry name" value="CYP60B-like"/>
    <property type="match status" value="1"/>
</dbReference>
<evidence type="ECO:0000256" key="12">
    <source>
        <dbReference type="PIRSR" id="PIRSR602401-1"/>
    </source>
</evidence>
<dbReference type="Pfam" id="PF00067">
    <property type="entry name" value="p450"/>
    <property type="match status" value="1"/>
</dbReference>
<keyword evidence="4 12" id="KW-0349">Heme</keyword>
<evidence type="ECO:0000256" key="7">
    <source>
        <dbReference type="ARBA" id="ARBA00022989"/>
    </source>
</evidence>
<dbReference type="GO" id="GO:0004497">
    <property type="term" value="F:monooxygenase activity"/>
    <property type="evidence" value="ECO:0007669"/>
    <property type="project" value="UniProtKB-KW"/>
</dbReference>
<dbReference type="Gene3D" id="1.10.630.10">
    <property type="entry name" value="Cytochrome P450"/>
    <property type="match status" value="1"/>
</dbReference>
<evidence type="ECO:0000256" key="6">
    <source>
        <dbReference type="ARBA" id="ARBA00022723"/>
    </source>
</evidence>
<feature type="binding site" description="axial binding residue" evidence="12">
    <location>
        <position position="408"/>
    </location>
    <ligand>
        <name>heme</name>
        <dbReference type="ChEBI" id="CHEBI:30413"/>
    </ligand>
    <ligandPart>
        <name>Fe</name>
        <dbReference type="ChEBI" id="CHEBI:18248"/>
    </ligandPart>
</feature>
<sequence>MSKFPGPKTWAASKIPMMMMQWGGDVPIIMAGLHDKYGPVVRVGPTEISYNDPQAWKDIYGHRVGSKQSFQKDPEHYLEGSEIARSIINSEDADHSRHRRILANSFSDKALKEQEPLLRQWADLLVAKLKELEAAGKPADMVSYYNFTTFDVMADLTFAEPLNMLNGSTYSPWVAAIFGHIKIAARVRALKHMPGFDKLMKLCMTDGMKAQAKEHNDFSVERVDRRLAKEPGRPDLWTEVLKRSGTDKVGSGMSLHEMHANSNIFMIAGTETTATLLSGVTYFLIRDEDRMAKLMKELREAFQKPDDITVETMAKLPYLNACLEEAMRMYPPVPTGLPRVTPPGGAPICGEHVPGGTIVSVDQFSTYHSERNFRRHSEFIPERWLGDAEFADDARSCFQPFSTGPRNCIGRNLAYHEARLLLTMVLWHFELSLDDADDLWNEQKIFILWEKRPLNVKLKSVR</sequence>
<dbReference type="PANTHER" id="PTHR24305">
    <property type="entry name" value="CYTOCHROME P450"/>
    <property type="match status" value="1"/>
</dbReference>
<evidence type="ECO:0000256" key="5">
    <source>
        <dbReference type="ARBA" id="ARBA00022692"/>
    </source>
</evidence>
<comment type="subcellular location">
    <subcellularLocation>
        <location evidence="2">Membrane</location>
        <topology evidence="2">Single-pass membrane protein</topology>
    </subcellularLocation>
</comment>
<reference evidence="15" key="1">
    <citation type="journal article" date="2020" name="bioRxiv">
        <title>Identification of fungal limonene-3-hydroxylases for biotechnological menthol production.</title>
        <authorList>
            <person name="Schempp F.M."/>
            <person name="Strobel I."/>
            <person name="Etschmann M.M.W."/>
            <person name="Bierwirth E."/>
            <person name="Panten J."/>
            <person name="Schewe H."/>
            <person name="Schrader J."/>
            <person name="Buchhaupt M."/>
        </authorList>
    </citation>
    <scope>NUCLEOTIDE SEQUENCE</scope>
    <source>
        <strain evidence="15">CBS 115712</strain>
    </source>
</reference>
<proteinExistence type="inferred from homology"/>
<keyword evidence="5" id="KW-0812">Transmembrane</keyword>